<dbReference type="Pfam" id="PF01934">
    <property type="entry name" value="HepT-like"/>
    <property type="match status" value="1"/>
</dbReference>
<evidence type="ECO:0000256" key="3">
    <source>
        <dbReference type="ARBA" id="ARBA00022801"/>
    </source>
</evidence>
<keyword evidence="1" id="KW-1277">Toxin-antitoxin system</keyword>
<dbReference type="AlphaFoldDB" id="A0A1G2MUZ3"/>
<reference evidence="5 6" key="1">
    <citation type="journal article" date="2016" name="Nat. Commun.">
        <title>Thousands of microbial genomes shed light on interconnected biogeochemical processes in an aquifer system.</title>
        <authorList>
            <person name="Anantharaman K."/>
            <person name="Brown C.T."/>
            <person name="Hug L.A."/>
            <person name="Sharon I."/>
            <person name="Castelle C.J."/>
            <person name="Probst A.J."/>
            <person name="Thomas B.C."/>
            <person name="Singh A."/>
            <person name="Wilkins M.J."/>
            <person name="Karaoz U."/>
            <person name="Brodie E.L."/>
            <person name="Williams K.H."/>
            <person name="Hubbard S.S."/>
            <person name="Banfield J.F."/>
        </authorList>
    </citation>
    <scope>NUCLEOTIDE SEQUENCE [LARGE SCALE GENOMIC DNA]</scope>
</reference>
<gene>
    <name evidence="5" type="ORF">A3D56_02190</name>
</gene>
<name>A0A1G2MUZ3_9BACT</name>
<accession>A0A1G2MUZ3</accession>
<dbReference type="InterPro" id="IPR008201">
    <property type="entry name" value="HepT-like"/>
</dbReference>
<evidence type="ECO:0000256" key="1">
    <source>
        <dbReference type="ARBA" id="ARBA00022649"/>
    </source>
</evidence>
<dbReference type="NCBIfam" id="NF047751">
    <property type="entry name" value="HepT_toxin"/>
    <property type="match status" value="1"/>
</dbReference>
<dbReference type="Proteomes" id="UP000177943">
    <property type="component" value="Unassembled WGS sequence"/>
</dbReference>
<comment type="similarity">
    <text evidence="4">Belongs to the HepT RNase toxin family.</text>
</comment>
<dbReference type="GO" id="GO:0016787">
    <property type="term" value="F:hydrolase activity"/>
    <property type="evidence" value="ECO:0007669"/>
    <property type="project" value="UniProtKB-KW"/>
</dbReference>
<sequence length="144" mass="16510">MPLELDKNLITRKLALLDGYIAELEPIVSLTEEEILKDSLKFHVAERMFQLIVDEMIDINTHLIRVKTLTPPDDIQSTFTVLAKAGILPADFTKKISPVVGLRNAVVHRYEHVSLGRFIHELKRNFGDFKDYLIHINSFIEKAT</sequence>
<dbReference type="GO" id="GO:0004540">
    <property type="term" value="F:RNA nuclease activity"/>
    <property type="evidence" value="ECO:0007669"/>
    <property type="project" value="InterPro"/>
</dbReference>
<dbReference type="PANTHER" id="PTHR33397:SF3">
    <property type="entry name" value="MRNA NUCLEASE HEPT"/>
    <property type="match status" value="1"/>
</dbReference>
<dbReference type="PANTHER" id="PTHR33397">
    <property type="entry name" value="UPF0331 PROTEIN YUTE"/>
    <property type="match status" value="1"/>
</dbReference>
<keyword evidence="3" id="KW-0378">Hydrolase</keyword>
<organism evidence="5 6">
    <name type="scientific">Candidatus Taylorbacteria bacterium RIFCSPHIGHO2_02_FULL_45_35</name>
    <dbReference type="NCBI Taxonomy" id="1802311"/>
    <lineage>
        <taxon>Bacteria</taxon>
        <taxon>Candidatus Tayloriibacteriota</taxon>
    </lineage>
</organism>
<keyword evidence="2" id="KW-0540">Nuclease</keyword>
<dbReference type="InterPro" id="IPR037038">
    <property type="entry name" value="HepT-like_sf"/>
</dbReference>
<comment type="caution">
    <text evidence="5">The sequence shown here is derived from an EMBL/GenBank/DDBJ whole genome shotgun (WGS) entry which is preliminary data.</text>
</comment>
<evidence type="ECO:0000256" key="4">
    <source>
        <dbReference type="ARBA" id="ARBA00024207"/>
    </source>
</evidence>
<evidence type="ECO:0000313" key="6">
    <source>
        <dbReference type="Proteomes" id="UP000177943"/>
    </source>
</evidence>
<proteinExistence type="inferred from homology"/>
<evidence type="ECO:0000256" key="2">
    <source>
        <dbReference type="ARBA" id="ARBA00022722"/>
    </source>
</evidence>
<evidence type="ECO:0008006" key="7">
    <source>
        <dbReference type="Google" id="ProtNLM"/>
    </source>
</evidence>
<protein>
    <recommendedName>
        <fullName evidence="7">DUF86 domain-containing protein</fullName>
    </recommendedName>
</protein>
<dbReference type="EMBL" id="MHRP01000006">
    <property type="protein sequence ID" value="OHA27678.1"/>
    <property type="molecule type" value="Genomic_DNA"/>
</dbReference>
<evidence type="ECO:0000313" key="5">
    <source>
        <dbReference type="EMBL" id="OHA27678.1"/>
    </source>
</evidence>
<dbReference type="Gene3D" id="1.20.120.580">
    <property type="entry name" value="bsu32300-like"/>
    <property type="match status" value="1"/>
</dbReference>
<dbReference type="GO" id="GO:0110001">
    <property type="term" value="C:toxin-antitoxin complex"/>
    <property type="evidence" value="ECO:0007669"/>
    <property type="project" value="InterPro"/>
</dbReference>
<dbReference type="InterPro" id="IPR052379">
    <property type="entry name" value="Type_VII_TA_RNase"/>
</dbReference>